<dbReference type="OrthoDB" id="7554908at2759"/>
<gene>
    <name evidence="1" type="ORF">X777_15266</name>
</gene>
<proteinExistence type="predicted"/>
<dbReference type="AlphaFoldDB" id="A0A026WWD1"/>
<dbReference type="Pfam" id="PF14223">
    <property type="entry name" value="Retrotran_gag_2"/>
    <property type="match status" value="1"/>
</dbReference>
<sequence>IMTCKNAHEMWLKLESIFERDSEQQKCSLMQQFFEFKRKKESDMATHIINDTMIISKLLNTLPESCKFFASARESTPARERTLTNLTARLLAEEARNATSEEEIALKMEEKVY</sequence>
<evidence type="ECO:0000313" key="1">
    <source>
        <dbReference type="EMBL" id="EZA60108.1"/>
    </source>
</evidence>
<feature type="non-terminal residue" evidence="1">
    <location>
        <position position="1"/>
    </location>
</feature>
<dbReference type="Proteomes" id="UP000053097">
    <property type="component" value="Unassembled WGS sequence"/>
</dbReference>
<name>A0A026WWD1_OOCBI</name>
<organism evidence="1 2">
    <name type="scientific">Ooceraea biroi</name>
    <name type="common">Clonal raider ant</name>
    <name type="synonym">Cerapachys biroi</name>
    <dbReference type="NCBI Taxonomy" id="2015173"/>
    <lineage>
        <taxon>Eukaryota</taxon>
        <taxon>Metazoa</taxon>
        <taxon>Ecdysozoa</taxon>
        <taxon>Arthropoda</taxon>
        <taxon>Hexapoda</taxon>
        <taxon>Insecta</taxon>
        <taxon>Pterygota</taxon>
        <taxon>Neoptera</taxon>
        <taxon>Endopterygota</taxon>
        <taxon>Hymenoptera</taxon>
        <taxon>Apocrita</taxon>
        <taxon>Aculeata</taxon>
        <taxon>Formicoidea</taxon>
        <taxon>Formicidae</taxon>
        <taxon>Dorylinae</taxon>
        <taxon>Ooceraea</taxon>
    </lineage>
</organism>
<reference evidence="1 2" key="1">
    <citation type="journal article" date="2014" name="Curr. Biol.">
        <title>The genome of the clonal raider ant Cerapachys biroi.</title>
        <authorList>
            <person name="Oxley P.R."/>
            <person name="Ji L."/>
            <person name="Fetter-Pruneda I."/>
            <person name="McKenzie S.K."/>
            <person name="Li C."/>
            <person name="Hu H."/>
            <person name="Zhang G."/>
            <person name="Kronauer D.J."/>
        </authorList>
    </citation>
    <scope>NUCLEOTIDE SEQUENCE [LARGE SCALE GENOMIC DNA]</scope>
</reference>
<accession>A0A026WWD1</accession>
<evidence type="ECO:0000313" key="2">
    <source>
        <dbReference type="Proteomes" id="UP000053097"/>
    </source>
</evidence>
<dbReference type="EMBL" id="KK107082">
    <property type="protein sequence ID" value="EZA60108.1"/>
    <property type="molecule type" value="Genomic_DNA"/>
</dbReference>
<protein>
    <submittedName>
        <fullName evidence="1">Uncharacterized protein</fullName>
    </submittedName>
</protein>
<keyword evidence="2" id="KW-1185">Reference proteome</keyword>